<evidence type="ECO:0000259" key="7">
    <source>
        <dbReference type="PROSITE" id="PS50059"/>
    </source>
</evidence>
<dbReference type="Pfam" id="PF00254">
    <property type="entry name" value="FKBP_C"/>
    <property type="match status" value="1"/>
</dbReference>
<evidence type="ECO:0000256" key="3">
    <source>
        <dbReference type="ARBA" id="ARBA00013194"/>
    </source>
</evidence>
<dbReference type="Gene3D" id="3.10.50.40">
    <property type="match status" value="2"/>
</dbReference>
<protein>
    <recommendedName>
        <fullName evidence="3 6">peptidylprolyl isomerase</fullName>
        <ecNumber evidence="3 6">5.2.1.8</ecNumber>
    </recommendedName>
</protein>
<dbReference type="InterPro" id="IPR046357">
    <property type="entry name" value="PPIase_dom_sf"/>
</dbReference>
<dbReference type="PROSITE" id="PS51257">
    <property type="entry name" value="PROKAR_LIPOPROTEIN"/>
    <property type="match status" value="1"/>
</dbReference>
<dbReference type="PANTHER" id="PTHR43811:SF19">
    <property type="entry name" value="39 KDA FK506-BINDING NUCLEAR PROTEIN"/>
    <property type="match status" value="1"/>
</dbReference>
<keyword evidence="5 6" id="KW-0413">Isomerase</keyword>
<evidence type="ECO:0000256" key="5">
    <source>
        <dbReference type="ARBA" id="ARBA00023235"/>
    </source>
</evidence>
<name>A0ABW3SKL4_9BACT</name>
<dbReference type="SUPFAM" id="SSF54534">
    <property type="entry name" value="FKBP-like"/>
    <property type="match status" value="2"/>
</dbReference>
<dbReference type="InterPro" id="IPR001179">
    <property type="entry name" value="PPIase_FKBP_dom"/>
</dbReference>
<dbReference type="PANTHER" id="PTHR43811">
    <property type="entry name" value="FKBP-TYPE PEPTIDYL-PROLYL CIS-TRANS ISOMERASE FKPA"/>
    <property type="match status" value="1"/>
</dbReference>
<comment type="caution">
    <text evidence="8">The sequence shown here is derived from an EMBL/GenBank/DDBJ whole genome shotgun (WGS) entry which is preliminary data.</text>
</comment>
<evidence type="ECO:0000256" key="1">
    <source>
        <dbReference type="ARBA" id="ARBA00000971"/>
    </source>
</evidence>
<organism evidence="8 9">
    <name type="scientific">Pontibacter rugosus</name>
    <dbReference type="NCBI Taxonomy" id="1745966"/>
    <lineage>
        <taxon>Bacteria</taxon>
        <taxon>Pseudomonadati</taxon>
        <taxon>Bacteroidota</taxon>
        <taxon>Cytophagia</taxon>
        <taxon>Cytophagales</taxon>
        <taxon>Hymenobacteraceae</taxon>
        <taxon>Pontibacter</taxon>
    </lineage>
</organism>
<reference evidence="9" key="1">
    <citation type="journal article" date="2019" name="Int. J. Syst. Evol. Microbiol.">
        <title>The Global Catalogue of Microorganisms (GCM) 10K type strain sequencing project: providing services to taxonomists for standard genome sequencing and annotation.</title>
        <authorList>
            <consortium name="The Broad Institute Genomics Platform"/>
            <consortium name="The Broad Institute Genome Sequencing Center for Infectious Disease"/>
            <person name="Wu L."/>
            <person name="Ma J."/>
        </authorList>
    </citation>
    <scope>NUCLEOTIDE SEQUENCE [LARGE SCALE GENOMIC DNA]</scope>
    <source>
        <strain evidence="9">JCM 31319</strain>
    </source>
</reference>
<gene>
    <name evidence="8" type="ORF">ACFQ2O_00890</name>
</gene>
<evidence type="ECO:0000256" key="4">
    <source>
        <dbReference type="ARBA" id="ARBA00023110"/>
    </source>
</evidence>
<evidence type="ECO:0000313" key="8">
    <source>
        <dbReference type="EMBL" id="MFD1184741.1"/>
    </source>
</evidence>
<keyword evidence="4 6" id="KW-0697">Rotamase</keyword>
<proteinExistence type="inferred from homology"/>
<dbReference type="EMBL" id="JBHTLD010000004">
    <property type="protein sequence ID" value="MFD1184741.1"/>
    <property type="molecule type" value="Genomic_DNA"/>
</dbReference>
<dbReference type="GO" id="GO:0003755">
    <property type="term" value="F:peptidyl-prolyl cis-trans isomerase activity"/>
    <property type="evidence" value="ECO:0007669"/>
    <property type="project" value="UniProtKB-EC"/>
</dbReference>
<evidence type="ECO:0000256" key="6">
    <source>
        <dbReference type="PROSITE-ProRule" id="PRU00277"/>
    </source>
</evidence>
<dbReference type="EC" id="5.2.1.8" evidence="3 6"/>
<keyword evidence="9" id="KW-1185">Reference proteome</keyword>
<comment type="catalytic activity">
    <reaction evidence="1 6">
        <text>[protein]-peptidylproline (omega=180) = [protein]-peptidylproline (omega=0)</text>
        <dbReference type="Rhea" id="RHEA:16237"/>
        <dbReference type="Rhea" id="RHEA-COMP:10747"/>
        <dbReference type="Rhea" id="RHEA-COMP:10748"/>
        <dbReference type="ChEBI" id="CHEBI:83833"/>
        <dbReference type="ChEBI" id="CHEBI:83834"/>
        <dbReference type="EC" id="5.2.1.8"/>
    </reaction>
</comment>
<evidence type="ECO:0000256" key="2">
    <source>
        <dbReference type="ARBA" id="ARBA00006577"/>
    </source>
</evidence>
<evidence type="ECO:0000313" key="9">
    <source>
        <dbReference type="Proteomes" id="UP001597094"/>
    </source>
</evidence>
<comment type="similarity">
    <text evidence="2">Belongs to the FKBP-type PPIase family.</text>
</comment>
<feature type="domain" description="PPIase FKBP-type" evidence="7">
    <location>
        <begin position="228"/>
        <end position="320"/>
    </location>
</feature>
<accession>A0ABW3SKL4</accession>
<dbReference type="PROSITE" id="PS50059">
    <property type="entry name" value="FKBP_PPIASE"/>
    <property type="match status" value="1"/>
</dbReference>
<sequence length="322" mass="35605">MLSKSKFLLPVLAGALLLQGCNKNNDESYTTADGLTYKIFEQNEKGEYENKGEVSPSDSTGAKIGQVVTMHMSYKNADDSLLFDSRTQSGGMPIMIPVMEPSFKGSLESALMMLSPGDSGVFKVNADSLFAKTFGQPMPPFIKPGSHLTFFIKTEKVQSKEQAMVDQQKMFEEQMQQSQARAVEQLKVDDNRILQYIKEKSLPNAQKTESGVYYVVTEPGKGPQASAGDQVTVHYTLTHLDGKQLESSRDNAMNNNEPFKFVLGQGQVIKGWDDAIQQLKEGSKATLLIPSPLAYGEQERGPDMPANSILRFDIELLDVEKQ</sequence>
<dbReference type="RefSeq" id="WP_377522146.1">
    <property type="nucleotide sequence ID" value="NZ_JBHTLD010000004.1"/>
</dbReference>
<dbReference type="Proteomes" id="UP001597094">
    <property type="component" value="Unassembled WGS sequence"/>
</dbReference>